<sequence length="217" mass="23642">MERFSLAGGQGWLTVEESGGRARCAAELPEDGKGLYKGYLCGTGGRALLGTFLPEDGRLKLRRTLSLDELRRQGAWPPTGARAELAFSAGSPGGPHPPEGWHWEEAPARRMGEPLLARAAGGGRALYRPEPEGFSLAFPYAETRAFPLTPLFCFARVERMNGEFYAVFPFWSGGCPRLPHKPAQAGQTIGANQTKEETRHGEPNHQGADRPVRPAQF</sequence>
<protein>
    <submittedName>
        <fullName evidence="2">Uncharacterized protein</fullName>
    </submittedName>
</protein>
<evidence type="ECO:0000256" key="1">
    <source>
        <dbReference type="SAM" id="MobiDB-lite"/>
    </source>
</evidence>
<comment type="caution">
    <text evidence="2">The sequence shown here is derived from an EMBL/GenBank/DDBJ whole genome shotgun (WGS) entry which is preliminary data.</text>
</comment>
<dbReference type="EMBL" id="WKPR01000001">
    <property type="protein sequence ID" value="MSB18068.1"/>
    <property type="molecule type" value="Genomic_DNA"/>
</dbReference>
<gene>
    <name evidence="2" type="ORF">GKE97_00875</name>
</gene>
<dbReference type="AlphaFoldDB" id="A0A174TBV2"/>
<dbReference type="RefSeq" id="WP_021632547.1">
    <property type="nucleotide sequence ID" value="NZ_AP031431.1"/>
</dbReference>
<dbReference type="Proteomes" id="UP000434475">
    <property type="component" value="Unassembled WGS sequence"/>
</dbReference>
<feature type="compositionally biased region" description="Basic and acidic residues" evidence="1">
    <location>
        <begin position="194"/>
        <end position="217"/>
    </location>
</feature>
<accession>A0A174TBV2</accession>
<feature type="region of interest" description="Disordered" evidence="1">
    <location>
        <begin position="179"/>
        <end position="217"/>
    </location>
</feature>
<name>A0A174TBV2_FLAPL</name>
<evidence type="ECO:0000313" key="3">
    <source>
        <dbReference type="Proteomes" id="UP000434475"/>
    </source>
</evidence>
<organism evidence="2 3">
    <name type="scientific">Flavonifractor plautii</name>
    <name type="common">Fusobacterium plautii</name>
    <dbReference type="NCBI Taxonomy" id="292800"/>
    <lineage>
        <taxon>Bacteria</taxon>
        <taxon>Bacillati</taxon>
        <taxon>Bacillota</taxon>
        <taxon>Clostridia</taxon>
        <taxon>Eubacteriales</taxon>
        <taxon>Oscillospiraceae</taxon>
        <taxon>Flavonifractor</taxon>
    </lineage>
</organism>
<evidence type="ECO:0000313" key="2">
    <source>
        <dbReference type="EMBL" id="MSB18068.1"/>
    </source>
</evidence>
<proteinExistence type="predicted"/>
<reference evidence="2 3" key="1">
    <citation type="journal article" date="2019" name="Nat. Med.">
        <title>A library of human gut bacterial isolates paired with longitudinal multiomics data enables mechanistic microbiome research.</title>
        <authorList>
            <person name="Poyet M."/>
            <person name="Groussin M."/>
            <person name="Gibbons S.M."/>
            <person name="Avila-Pacheco J."/>
            <person name="Jiang X."/>
            <person name="Kearney S.M."/>
            <person name="Perrotta A.R."/>
            <person name="Berdy B."/>
            <person name="Zhao S."/>
            <person name="Lieberman T.D."/>
            <person name="Swanson P.K."/>
            <person name="Smith M."/>
            <person name="Roesemann S."/>
            <person name="Alexander J.E."/>
            <person name="Rich S.A."/>
            <person name="Livny J."/>
            <person name="Vlamakis H."/>
            <person name="Clish C."/>
            <person name="Bullock K."/>
            <person name="Deik A."/>
            <person name="Scott J."/>
            <person name="Pierce K.A."/>
            <person name="Xavier R.J."/>
            <person name="Alm E.J."/>
        </authorList>
    </citation>
    <scope>NUCLEOTIDE SEQUENCE [LARGE SCALE GENOMIC DNA]</scope>
    <source>
        <strain evidence="2 3">BIOML-A2</strain>
    </source>
</reference>